<keyword evidence="4 7" id="KW-0812">Transmembrane</keyword>
<gene>
    <name evidence="9" type="ORF">SAMN05421810_10350</name>
</gene>
<dbReference type="OrthoDB" id="9813426at2"/>
<feature type="transmembrane region" description="Helical" evidence="7">
    <location>
        <begin position="174"/>
        <end position="192"/>
    </location>
</feature>
<dbReference type="AlphaFoldDB" id="A0A1I5S8S4"/>
<dbReference type="InterPro" id="IPR032816">
    <property type="entry name" value="VTT_dom"/>
</dbReference>
<evidence type="ECO:0000256" key="5">
    <source>
        <dbReference type="ARBA" id="ARBA00022989"/>
    </source>
</evidence>
<feature type="transmembrane region" description="Helical" evidence="7">
    <location>
        <begin position="141"/>
        <end position="162"/>
    </location>
</feature>
<dbReference type="Pfam" id="PF09335">
    <property type="entry name" value="VTT_dom"/>
    <property type="match status" value="1"/>
</dbReference>
<evidence type="ECO:0000256" key="6">
    <source>
        <dbReference type="ARBA" id="ARBA00023136"/>
    </source>
</evidence>
<keyword evidence="3" id="KW-1003">Cell membrane</keyword>
<evidence type="ECO:0000256" key="3">
    <source>
        <dbReference type="ARBA" id="ARBA00022475"/>
    </source>
</evidence>
<sequence length="206" mass="21500">MVVEHWLAGVPPLSAYAVVAGVVGLESLGIPLPGELVLVSAALLAARYHGLSPVWVAAGAGTGAIVGDSLGYAIGRTGGRRVLDRLARRFPGHLGAHRLRRTERLVATRGALAVFGGRFVALLRMLAGPLAGALRMPYPTFLAANVLGGLVWAAGTTALVYYLGVVVEAWLSRLSWFALAAVAGVAVAVLVARRTRRNRREPPGDA</sequence>
<feature type="domain" description="VTT" evidence="8">
    <location>
        <begin position="32"/>
        <end position="161"/>
    </location>
</feature>
<evidence type="ECO:0000256" key="4">
    <source>
        <dbReference type="ARBA" id="ARBA00022692"/>
    </source>
</evidence>
<dbReference type="Proteomes" id="UP000198727">
    <property type="component" value="Unassembled WGS sequence"/>
</dbReference>
<evidence type="ECO:0000256" key="7">
    <source>
        <dbReference type="SAM" id="Phobius"/>
    </source>
</evidence>
<evidence type="ECO:0000256" key="2">
    <source>
        <dbReference type="ARBA" id="ARBA00010792"/>
    </source>
</evidence>
<evidence type="ECO:0000313" key="9">
    <source>
        <dbReference type="EMBL" id="SFP67113.1"/>
    </source>
</evidence>
<evidence type="ECO:0000259" key="8">
    <source>
        <dbReference type="Pfam" id="PF09335"/>
    </source>
</evidence>
<protein>
    <submittedName>
        <fullName evidence="9">Membrane protein DedA, SNARE-associated domain</fullName>
    </submittedName>
</protein>
<comment type="subcellular location">
    <subcellularLocation>
        <location evidence="1">Cell membrane</location>
        <topology evidence="1">Multi-pass membrane protein</topology>
    </subcellularLocation>
</comment>
<evidence type="ECO:0000313" key="10">
    <source>
        <dbReference type="Proteomes" id="UP000198727"/>
    </source>
</evidence>
<feature type="transmembrane region" description="Helical" evidence="7">
    <location>
        <begin position="6"/>
        <end position="25"/>
    </location>
</feature>
<name>A0A1I5S8S4_9PSEU</name>
<keyword evidence="6 7" id="KW-0472">Membrane</keyword>
<dbReference type="PANTHER" id="PTHR42709">
    <property type="entry name" value="ALKALINE PHOSPHATASE LIKE PROTEIN"/>
    <property type="match status" value="1"/>
</dbReference>
<organism evidence="9 10">
    <name type="scientific">Amycolatopsis arida</name>
    <dbReference type="NCBI Taxonomy" id="587909"/>
    <lineage>
        <taxon>Bacteria</taxon>
        <taxon>Bacillati</taxon>
        <taxon>Actinomycetota</taxon>
        <taxon>Actinomycetes</taxon>
        <taxon>Pseudonocardiales</taxon>
        <taxon>Pseudonocardiaceae</taxon>
        <taxon>Amycolatopsis</taxon>
    </lineage>
</organism>
<keyword evidence="5 7" id="KW-1133">Transmembrane helix</keyword>
<proteinExistence type="inferred from homology"/>
<comment type="similarity">
    <text evidence="2">Belongs to the DedA family.</text>
</comment>
<feature type="transmembrane region" description="Helical" evidence="7">
    <location>
        <begin position="54"/>
        <end position="75"/>
    </location>
</feature>
<dbReference type="InterPro" id="IPR051311">
    <property type="entry name" value="DedA_domain"/>
</dbReference>
<keyword evidence="10" id="KW-1185">Reference proteome</keyword>
<evidence type="ECO:0000256" key="1">
    <source>
        <dbReference type="ARBA" id="ARBA00004651"/>
    </source>
</evidence>
<reference evidence="10" key="1">
    <citation type="submission" date="2016-10" db="EMBL/GenBank/DDBJ databases">
        <authorList>
            <person name="Varghese N."/>
            <person name="Submissions S."/>
        </authorList>
    </citation>
    <scope>NUCLEOTIDE SEQUENCE [LARGE SCALE GENOMIC DNA]</scope>
    <source>
        <strain evidence="10">CGMCC 4.5579</strain>
    </source>
</reference>
<dbReference type="EMBL" id="FOWW01000003">
    <property type="protein sequence ID" value="SFP67113.1"/>
    <property type="molecule type" value="Genomic_DNA"/>
</dbReference>
<dbReference type="GO" id="GO:0005886">
    <property type="term" value="C:plasma membrane"/>
    <property type="evidence" value="ECO:0007669"/>
    <property type="project" value="UniProtKB-SubCell"/>
</dbReference>
<dbReference type="PANTHER" id="PTHR42709:SF6">
    <property type="entry name" value="UNDECAPRENYL PHOSPHATE TRANSPORTER A"/>
    <property type="match status" value="1"/>
</dbReference>
<accession>A0A1I5S8S4</accession>